<sequence>MLPLEFNNSVEITDFLKNMGEGEWEIACRTCGEAVKVVKERGKCRARNDLCQVPNMYRRQCVLQAVDEA</sequence>
<name>A0A1F4YDH6_9BACT</name>
<protein>
    <submittedName>
        <fullName evidence="1">Uncharacterized protein</fullName>
    </submittedName>
</protein>
<organism evidence="1 2">
    <name type="scientific">Candidatus Amesbacteria bacterium RIFCSPHIGHO2_01_FULL_48_32b</name>
    <dbReference type="NCBI Taxonomy" id="1797253"/>
    <lineage>
        <taxon>Bacteria</taxon>
        <taxon>Candidatus Amesiibacteriota</taxon>
    </lineage>
</organism>
<reference evidence="1 2" key="1">
    <citation type="journal article" date="2016" name="Nat. Commun.">
        <title>Thousands of microbial genomes shed light on interconnected biogeochemical processes in an aquifer system.</title>
        <authorList>
            <person name="Anantharaman K."/>
            <person name="Brown C.T."/>
            <person name="Hug L.A."/>
            <person name="Sharon I."/>
            <person name="Castelle C.J."/>
            <person name="Probst A.J."/>
            <person name="Thomas B.C."/>
            <person name="Singh A."/>
            <person name="Wilkins M.J."/>
            <person name="Karaoz U."/>
            <person name="Brodie E.L."/>
            <person name="Williams K.H."/>
            <person name="Hubbard S.S."/>
            <person name="Banfield J.F."/>
        </authorList>
    </citation>
    <scope>NUCLEOTIDE SEQUENCE [LARGE SCALE GENOMIC DNA]</scope>
</reference>
<accession>A0A1F4YDH6</accession>
<dbReference type="EMBL" id="MEXH01000028">
    <property type="protein sequence ID" value="OGC91806.1"/>
    <property type="molecule type" value="Genomic_DNA"/>
</dbReference>
<dbReference type="AlphaFoldDB" id="A0A1F4YDH6"/>
<proteinExistence type="predicted"/>
<gene>
    <name evidence="1" type="ORF">A2876_04560</name>
</gene>
<evidence type="ECO:0000313" key="2">
    <source>
        <dbReference type="Proteomes" id="UP000178176"/>
    </source>
</evidence>
<comment type="caution">
    <text evidence="1">The sequence shown here is derived from an EMBL/GenBank/DDBJ whole genome shotgun (WGS) entry which is preliminary data.</text>
</comment>
<evidence type="ECO:0000313" key="1">
    <source>
        <dbReference type="EMBL" id="OGC91806.1"/>
    </source>
</evidence>
<dbReference type="Proteomes" id="UP000178176">
    <property type="component" value="Unassembled WGS sequence"/>
</dbReference>